<evidence type="ECO:0000313" key="2">
    <source>
        <dbReference type="Proteomes" id="UP000181898"/>
    </source>
</evidence>
<dbReference type="KEGG" id="ten:LPB136_12150"/>
<dbReference type="EMBL" id="CP018155">
    <property type="protein sequence ID" value="APG66074.1"/>
    <property type="molecule type" value="Genomic_DNA"/>
</dbReference>
<evidence type="ECO:0000313" key="1">
    <source>
        <dbReference type="EMBL" id="APG66074.1"/>
    </source>
</evidence>
<dbReference type="AlphaFoldDB" id="A0A1L3JLW0"/>
<dbReference type="RefSeq" id="WP_072556597.1">
    <property type="nucleotide sequence ID" value="NZ_CP018155.1"/>
</dbReference>
<accession>A0A1L3JLW0</accession>
<dbReference type="Proteomes" id="UP000181898">
    <property type="component" value="Chromosome"/>
</dbReference>
<dbReference type="InterPro" id="IPR047690">
    <property type="entry name" value="IPExxxVDY_fam"/>
</dbReference>
<protein>
    <recommendedName>
        <fullName evidence="3">IPExxxVDY family protein</fullName>
    </recommendedName>
</protein>
<dbReference type="NCBIfam" id="NF033205">
    <property type="entry name" value="IPExxxVDY"/>
    <property type="match status" value="1"/>
</dbReference>
<dbReference type="OrthoDB" id="676614at2"/>
<reference evidence="1 2" key="1">
    <citation type="submission" date="2016-11" db="EMBL/GenBank/DDBJ databases">
        <title>Tenacibaculum sp. LPB0136, isolated from marine environment.</title>
        <authorList>
            <person name="Kim E."/>
            <person name="Yi H."/>
        </authorList>
    </citation>
    <scope>NUCLEOTIDE SEQUENCE [LARGE SCALE GENOMIC DNA]</scope>
    <source>
        <strain evidence="1 2">LPB0136</strain>
    </source>
</reference>
<name>A0A1L3JLW0_9FLAO</name>
<gene>
    <name evidence="1" type="ORF">LPB136_12150</name>
</gene>
<evidence type="ECO:0008006" key="3">
    <source>
        <dbReference type="Google" id="ProtNLM"/>
    </source>
</evidence>
<proteinExistence type="predicted"/>
<organism evidence="1 2">
    <name type="scientific">Tenacibaculum todarodis</name>
    <dbReference type="NCBI Taxonomy" id="1850252"/>
    <lineage>
        <taxon>Bacteria</taxon>
        <taxon>Pseudomonadati</taxon>
        <taxon>Bacteroidota</taxon>
        <taxon>Flavobacteriia</taxon>
        <taxon>Flavobacteriales</taxon>
        <taxon>Flavobacteriaceae</taxon>
        <taxon>Tenacibaculum</taxon>
    </lineage>
</organism>
<sequence>MQVHALNFDDFCEDNYTLIGIHTTLEDYKLAYLLNKELKTTFSRAAYDLDFEGKNSNASFPVYKFTDSKYDFDWFLISNIFSNNTNTSSENVLFTSETKNYLIPEKKKVDFFLKITGDINYADVQDALTKIKTIPEVITSYIIDQTTLKSKDSLIF</sequence>
<dbReference type="STRING" id="1850252.LPB136_12150"/>
<keyword evidence="2" id="KW-1185">Reference proteome</keyword>